<dbReference type="AlphaFoldDB" id="A0A4Z2D3D5"/>
<sequence length="390" mass="43853">MDTFESMLKAVRDFLNFLEQNKQNILNISSIPSMELNPLPRSGCISNFPSVKNDYLVQTPFILLPRLQENSNIICSGVDTCCDTRKSPRLALNSLNIQCLTSTELYSWCPVGPQVDGDCCLAGIERKPNQTSCRFVVTNRISSISEDGQTVYTDGGNMYHLRGGFTWSTFCALNPILSFSSPPPGIIDAFSNGFPAQNWRSWTQGLHYFLSTVSESIKEPTLIKPHIEPVKLTNSTPAKKLLKGNPYKHILGSTNHNVDLDSLVVNTFRNLEKDLEVTAPVESKNVKTKHVNKSPIKMNKNASSVASFSHFTSVSDNTPPIPNRPKKSKKRKFPNEDNEFSQANHHLKNKSIKHNKHLLPERRSSNQSKILIICIRYIDLVLSYQIIILH</sequence>
<evidence type="ECO:0000256" key="1">
    <source>
        <dbReference type="SAM" id="MobiDB-lite"/>
    </source>
</evidence>
<accession>A0A4Z2D3D5</accession>
<comment type="caution">
    <text evidence="2">The sequence shown here is derived from an EMBL/GenBank/DDBJ whole genome shotgun (WGS) entry which is preliminary data.</text>
</comment>
<keyword evidence="3" id="KW-1185">Reference proteome</keyword>
<evidence type="ECO:0000313" key="2">
    <source>
        <dbReference type="EMBL" id="TNN10660.1"/>
    </source>
</evidence>
<reference evidence="2 3" key="1">
    <citation type="submission" date="2019-03" db="EMBL/GenBank/DDBJ databases">
        <title>An improved genome assembly of the fluke Schistosoma japonicum.</title>
        <authorList>
            <person name="Hu W."/>
            <person name="Luo F."/>
            <person name="Yin M."/>
            <person name="Mo X."/>
            <person name="Sun C."/>
            <person name="Wu Q."/>
            <person name="Zhu B."/>
            <person name="Xiang M."/>
            <person name="Wang J."/>
            <person name="Wang Y."/>
            <person name="Zhang T."/>
            <person name="Xu B."/>
            <person name="Zheng H."/>
            <person name="Feng Z."/>
        </authorList>
    </citation>
    <scope>NUCLEOTIDE SEQUENCE [LARGE SCALE GENOMIC DNA]</scope>
    <source>
        <strain evidence="2">HuSjv2</strain>
        <tissue evidence="2">Worms</tissue>
    </source>
</reference>
<feature type="region of interest" description="Disordered" evidence="1">
    <location>
        <begin position="313"/>
        <end position="348"/>
    </location>
</feature>
<dbReference type="OrthoDB" id="6235588at2759"/>
<evidence type="ECO:0000313" key="3">
    <source>
        <dbReference type="Proteomes" id="UP000311919"/>
    </source>
</evidence>
<organism evidence="2 3">
    <name type="scientific">Schistosoma japonicum</name>
    <name type="common">Blood fluke</name>
    <dbReference type="NCBI Taxonomy" id="6182"/>
    <lineage>
        <taxon>Eukaryota</taxon>
        <taxon>Metazoa</taxon>
        <taxon>Spiralia</taxon>
        <taxon>Lophotrochozoa</taxon>
        <taxon>Platyhelminthes</taxon>
        <taxon>Trematoda</taxon>
        <taxon>Digenea</taxon>
        <taxon>Strigeidida</taxon>
        <taxon>Schistosomatoidea</taxon>
        <taxon>Schistosomatidae</taxon>
        <taxon>Schistosoma</taxon>
    </lineage>
</organism>
<protein>
    <submittedName>
        <fullName evidence="2">Uncharacterized protein</fullName>
    </submittedName>
</protein>
<dbReference type="EMBL" id="SKCS01000343">
    <property type="protein sequence ID" value="TNN10660.1"/>
    <property type="molecule type" value="Genomic_DNA"/>
</dbReference>
<gene>
    <name evidence="2" type="ORF">EWB00_005180</name>
</gene>
<dbReference type="Proteomes" id="UP000311919">
    <property type="component" value="Unassembled WGS sequence"/>
</dbReference>
<name>A0A4Z2D3D5_SCHJA</name>
<proteinExistence type="predicted"/>